<dbReference type="GO" id="GO:1990130">
    <property type="term" value="C:GATOR1 complex"/>
    <property type="evidence" value="ECO:0007669"/>
    <property type="project" value="TreeGrafter"/>
</dbReference>
<dbReference type="EMBL" id="DS231696">
    <property type="protein sequence ID" value="KNA93630.1"/>
    <property type="molecule type" value="Genomic_DNA"/>
</dbReference>
<dbReference type="GO" id="GO:0005774">
    <property type="term" value="C:vacuolar membrane"/>
    <property type="evidence" value="ECO:0007669"/>
    <property type="project" value="UniProtKB-SubCell"/>
</dbReference>
<dbReference type="GO" id="GO:0034198">
    <property type="term" value="P:cellular response to amino acid starvation"/>
    <property type="evidence" value="ECO:0007669"/>
    <property type="project" value="TreeGrafter"/>
</dbReference>
<dbReference type="RefSeq" id="XP_018231674.1">
    <property type="nucleotide sequence ID" value="XM_018397783.1"/>
</dbReference>
<feature type="compositionally biased region" description="Basic and acidic residues" evidence="2">
    <location>
        <begin position="179"/>
        <end position="196"/>
    </location>
</feature>
<feature type="compositionally biased region" description="Basic and acidic residues" evidence="2">
    <location>
        <begin position="535"/>
        <end position="551"/>
    </location>
</feature>
<keyword evidence="1" id="KW-0469">Meiosis</keyword>
<dbReference type="GO" id="GO:0010508">
    <property type="term" value="P:positive regulation of autophagy"/>
    <property type="evidence" value="ECO:0007669"/>
    <property type="project" value="TreeGrafter"/>
</dbReference>
<gene>
    <name evidence="3" type="ORF">FOXG_17798</name>
</gene>
<accession>A0A0J9U3X3</accession>
<comment type="function">
    <text evidence="1">Mediates inactivation of the TORC1 complex in response to amino acid starvation. Required for meiotic nuclear division.</text>
</comment>
<dbReference type="GeneID" id="28958504"/>
<protein>
    <recommendedName>
        <fullName evidence="1">Nitrogen permease regulator 3</fullName>
    </recommendedName>
    <alternativeName>
        <fullName evidence="1">Required for meiotic nuclear division protein 11</fullName>
    </alternativeName>
</protein>
<dbReference type="AlphaFoldDB" id="A0A0J9U3X3"/>
<comment type="subcellular location">
    <subcellularLocation>
        <location evidence="1">Vacuole membrane</location>
        <topology evidence="1">Peripheral membrane protein</topology>
    </subcellularLocation>
</comment>
<sequence>MAVPSVTSDNFLAVALVVNRSRDGPAFVFHYPANIEPHSKSSSSTGAELEDILLERLSQQSFSDVADDVPLPKQGRNADEHSFTESGSQIVPWERVAGFPARDLAGILTPARPYHKKLFQLSLDPLYCVSYPIHVPENGRWKKPKKTSRADKRSAYNEEQPAPHEVDPPSAGKAPEQPVEEKDGKKEDGKDKDDEKRSSMTMFNLVFILNPSSNEVKDVVESIYDHIIKKVSKAFKYSQQHSEFVWKESKRILVAKDKAREERKRMSVLWKEILQSSSLAAAMHDIYEAVSQNKIAALHLDTAAGSLTPSVQIPIPFYIDDLPQGEEGTQRGLWLTTANTFISQDALEEPGFLDRNFALLLTDDEKKIIAELQADPDPTTASMVEFVRLSKPTQSFYQVGQSNILTLGQVRKYAQHFIFWRRAIAIPPLHAKDQYILSPNSDLSRLPLDTLEWQRAFPLAPPLPNFLAELSQAPRPYKQFSPSKAHRPTYLLMLSWLMRRGWVTQLCTFAYVVVWPEIMYEVEYEMEAEELRAAADTDANKSKEKEAKDDASTFTSAPRTSESSEGHSGTDGSHVPTVAEQAAEKARLERIASKAQRDAAERRQHMPVSLSQSQRYTPL</sequence>
<reference evidence="3" key="1">
    <citation type="submission" date="2007-04" db="EMBL/GenBank/DDBJ databases">
        <authorList>
            <consortium name="The Broad Institute Genome Sequencing Platform"/>
            <person name="Birren B."/>
            <person name="Lander E."/>
            <person name="Galagan J."/>
            <person name="Nusbaum C."/>
            <person name="Devon K."/>
            <person name="Ma L.-J."/>
            <person name="Jaffe D."/>
            <person name="Butler J."/>
            <person name="Alvarez P."/>
            <person name="Gnerre S."/>
            <person name="Grabherr M."/>
            <person name="Kleber M."/>
            <person name="Mauceli E."/>
            <person name="Brockman W."/>
            <person name="MacCallum I.A."/>
            <person name="Young S."/>
            <person name="LaButti K."/>
            <person name="DeCaprio D."/>
            <person name="Crawford M."/>
            <person name="Koehrsen M."/>
            <person name="Engels R."/>
            <person name="Montgomery P."/>
            <person name="Pearson M."/>
            <person name="Howarth C."/>
            <person name="Larson L."/>
            <person name="White J."/>
            <person name="O'Leary S."/>
            <person name="Kodira C."/>
            <person name="Zeng Q."/>
            <person name="Yandava C."/>
            <person name="Alvarado L."/>
            <person name="Kistler C."/>
            <person name="Shim W.-B."/>
            <person name="Kang S."/>
            <person name="Woloshuk C."/>
        </authorList>
    </citation>
    <scope>NUCLEOTIDE SEQUENCE</scope>
    <source>
        <strain evidence="3">4287</strain>
    </source>
</reference>
<dbReference type="EMBL" id="DS231696">
    <property type="protein sequence ID" value="KNA93629.1"/>
    <property type="molecule type" value="Genomic_DNA"/>
</dbReference>
<dbReference type="InterPro" id="IPR005365">
    <property type="entry name" value="Npr3"/>
</dbReference>
<dbReference type="Pfam" id="PF03666">
    <property type="entry name" value="NPR3"/>
    <property type="match status" value="1"/>
</dbReference>
<feature type="compositionally biased region" description="Basic and acidic residues" evidence="2">
    <location>
        <begin position="582"/>
        <end position="604"/>
    </location>
</feature>
<dbReference type="PANTHER" id="PTHR13153:SF5">
    <property type="entry name" value="GATOR COMPLEX PROTEIN NPRL3"/>
    <property type="match status" value="1"/>
</dbReference>
<dbReference type="GO" id="GO:0038202">
    <property type="term" value="P:TORC1 signaling"/>
    <property type="evidence" value="ECO:0007669"/>
    <property type="project" value="TreeGrafter"/>
</dbReference>
<dbReference type="RefSeq" id="XP_018231675.1">
    <property type="nucleotide sequence ID" value="XM_018397784.1"/>
</dbReference>
<evidence type="ECO:0000313" key="3">
    <source>
        <dbReference type="EMBL" id="KNA93629.1"/>
    </source>
</evidence>
<evidence type="ECO:0000256" key="1">
    <source>
        <dbReference type="RuleBase" id="RU368069"/>
    </source>
</evidence>
<feature type="compositionally biased region" description="Polar residues" evidence="2">
    <location>
        <begin position="609"/>
        <end position="619"/>
    </location>
</feature>
<organism evidence="3 4">
    <name type="scientific">Fusarium oxysporum f. sp. lycopersici (strain 4287 / CBS 123668 / FGSC 9935 / NRRL 34936)</name>
    <name type="common">Fusarium vascular wilt of tomato</name>
    <dbReference type="NCBI Taxonomy" id="426428"/>
    <lineage>
        <taxon>Eukaryota</taxon>
        <taxon>Fungi</taxon>
        <taxon>Dikarya</taxon>
        <taxon>Ascomycota</taxon>
        <taxon>Pezizomycotina</taxon>
        <taxon>Sordariomycetes</taxon>
        <taxon>Hypocreomycetidae</taxon>
        <taxon>Hypocreales</taxon>
        <taxon>Nectriaceae</taxon>
        <taxon>Fusarium</taxon>
        <taxon>Fusarium oxysporum species complex</taxon>
    </lineage>
</organism>
<dbReference type="Proteomes" id="UP000009097">
    <property type="component" value="Unassembled WGS sequence"/>
</dbReference>
<dbReference type="RefSeq" id="XP_018231676.1">
    <property type="nucleotide sequence ID" value="XM_018397785.1"/>
</dbReference>
<dbReference type="GO" id="GO:0051321">
    <property type="term" value="P:meiotic cell cycle"/>
    <property type="evidence" value="ECO:0007669"/>
    <property type="project" value="UniProtKB-UniRule"/>
</dbReference>
<evidence type="ECO:0000256" key="2">
    <source>
        <dbReference type="SAM" id="MobiDB-lite"/>
    </source>
</evidence>
<dbReference type="OrthoDB" id="18648at2759"/>
<evidence type="ECO:0000313" key="4">
    <source>
        <dbReference type="Proteomes" id="UP000009097"/>
    </source>
</evidence>
<name>A0A0J9U3X3_FUSO4</name>
<feature type="compositionally biased region" description="Basic and acidic residues" evidence="2">
    <location>
        <begin position="148"/>
        <end position="167"/>
    </location>
</feature>
<reference evidence="3" key="2">
    <citation type="journal article" date="2010" name="Nature">
        <title>Comparative genomics reveals mobile pathogenicity chromosomes in Fusarium.</title>
        <authorList>
            <person name="Ma L.J."/>
            <person name="van der Does H.C."/>
            <person name="Borkovich K.A."/>
            <person name="Coleman J.J."/>
            <person name="Daboussi M.J."/>
            <person name="Di Pietro A."/>
            <person name="Dufresne M."/>
            <person name="Freitag M."/>
            <person name="Grabherr M."/>
            <person name="Henrissat B."/>
            <person name="Houterman P.M."/>
            <person name="Kang S."/>
            <person name="Shim W.B."/>
            <person name="Woloshuk C."/>
            <person name="Xie X."/>
            <person name="Xu J.R."/>
            <person name="Antoniw J."/>
            <person name="Baker S.E."/>
            <person name="Bluhm B.H."/>
            <person name="Breakspear A."/>
            <person name="Brown D.W."/>
            <person name="Butchko R.A."/>
            <person name="Chapman S."/>
            <person name="Coulson R."/>
            <person name="Coutinho P.M."/>
            <person name="Danchin E.G."/>
            <person name="Diener A."/>
            <person name="Gale L.R."/>
            <person name="Gardiner D.M."/>
            <person name="Goff S."/>
            <person name="Hammond-Kosack K.E."/>
            <person name="Hilburn K."/>
            <person name="Hua-Van A."/>
            <person name="Jonkers W."/>
            <person name="Kazan K."/>
            <person name="Kodira C.D."/>
            <person name="Koehrsen M."/>
            <person name="Kumar L."/>
            <person name="Lee Y.H."/>
            <person name="Li L."/>
            <person name="Manners J.M."/>
            <person name="Miranda-Saavedra D."/>
            <person name="Mukherjee M."/>
            <person name="Park G."/>
            <person name="Park J."/>
            <person name="Park S.Y."/>
            <person name="Proctor R.H."/>
            <person name="Regev A."/>
            <person name="Ruiz-Roldan M.C."/>
            <person name="Sain D."/>
            <person name="Sakthikumar S."/>
            <person name="Sykes S."/>
            <person name="Schwartz D.C."/>
            <person name="Turgeon B.G."/>
            <person name="Wapinski I."/>
            <person name="Yoder O."/>
            <person name="Young S."/>
            <person name="Zeng Q."/>
            <person name="Zhou S."/>
            <person name="Galagan J."/>
            <person name="Cuomo C.A."/>
            <person name="Kistler H.C."/>
            <person name="Rep M."/>
        </authorList>
    </citation>
    <scope>NUCLEOTIDE SEQUENCE [LARGE SCALE GENOMIC DNA]</scope>
    <source>
        <strain evidence="3">4287</strain>
    </source>
</reference>
<comment type="similarity">
    <text evidence="1">Belongs to the NPR3 family.</text>
</comment>
<keyword evidence="1" id="KW-0732">Signal</keyword>
<dbReference type="KEGG" id="fox:FOXG_17798"/>
<feature type="compositionally biased region" description="Polar residues" evidence="2">
    <location>
        <begin position="552"/>
        <end position="571"/>
    </location>
</feature>
<dbReference type="PANTHER" id="PTHR13153">
    <property type="entry name" value="CGTHBA PROTEIN -14 GENE PROTEIN"/>
    <property type="match status" value="1"/>
</dbReference>
<dbReference type="VEuPathDB" id="FungiDB:FOXG_17798"/>
<feature type="region of interest" description="Disordered" evidence="2">
    <location>
        <begin position="535"/>
        <end position="619"/>
    </location>
</feature>
<dbReference type="EMBL" id="DS231696">
    <property type="protein sequence ID" value="KNA93628.1"/>
    <property type="molecule type" value="Genomic_DNA"/>
</dbReference>
<dbReference type="GO" id="GO:1904262">
    <property type="term" value="P:negative regulation of TORC1 signaling"/>
    <property type="evidence" value="ECO:0007669"/>
    <property type="project" value="TreeGrafter"/>
</dbReference>
<feature type="region of interest" description="Disordered" evidence="2">
    <location>
        <begin position="138"/>
        <end position="196"/>
    </location>
</feature>
<proteinExistence type="inferred from homology"/>